<name>A0A2A2LTJ4_9BILA</name>
<dbReference type="InterPro" id="IPR059120">
    <property type="entry name" value="Cullin-like_AB"/>
</dbReference>
<dbReference type="Gene3D" id="3.30.230.130">
    <property type="entry name" value="Cullin, Chain C, Domain 2"/>
    <property type="match status" value="1"/>
</dbReference>
<evidence type="ECO:0000256" key="3">
    <source>
        <dbReference type="ARBA" id="ARBA00022786"/>
    </source>
</evidence>
<comment type="similarity">
    <text evidence="1 5 6">Belongs to the cullin family.</text>
</comment>
<keyword evidence="10" id="KW-1185">Reference proteome</keyword>
<dbReference type="InterPro" id="IPR036388">
    <property type="entry name" value="WH-like_DNA-bd_sf"/>
</dbReference>
<evidence type="ECO:0000256" key="4">
    <source>
        <dbReference type="ARBA" id="ARBA00022843"/>
    </source>
</evidence>
<dbReference type="SUPFAM" id="SSF74788">
    <property type="entry name" value="Cullin repeat-like"/>
    <property type="match status" value="1"/>
</dbReference>
<dbReference type="SUPFAM" id="SSF75632">
    <property type="entry name" value="Cullin homology domain"/>
    <property type="match status" value="1"/>
</dbReference>
<feature type="compositionally biased region" description="Low complexity" evidence="7">
    <location>
        <begin position="518"/>
        <end position="538"/>
    </location>
</feature>
<sequence length="722" mass="84683">MMCLQTNMDADYVNSIWDMLKRAIQEIQRKNNSGLSFEELYRNAYTMVLHKHGERLYNGLRDVVTDHLVFVRDAVTESINKGNFLKTLNEAWTDHTTAMVMIRDILMYMDRVYVQQSNVETVYHLGLSIFRCHYLNTLKFAKTNEFLQEFVQKKIETAEYYRSAGQKFLTENSASVYVRKVEECIEDELSRAKRYLEKRTETKVLDVLDDVLINQHMQTIVDMENSGVVHMLANDKVDDLRRLYFLLKRVPNGLGVMSTAMSGYLRQQGEEIIKEESDKNPVQYIQALLDLKDQFEHFLIDAFDHDRLFKNKIQNDFEYFFNKHKKSPEYLSLFIDDKLRKGIRNLNDNELEVLLDKAMVLFRYLQEKDVFERYYKQHLAKRLLLEKSVSDDAEKAMIMKLKTECGCQFTQKLEGMFRDKELWDNLHISFKEYKDKLEQVRDQDPVDISVRVLTSGVWPTQQTQGICSLPQACITSFNLFESYYTRKHTGRKISLNTLLGTADVKAIFYGSAAMIQDESSQQEEGPSSSNAVASQAQSSRKEEHKILQVTTHQMVVLLRFNIRPKCTFEQLLEETKIPERELKRVLQSLAMSKPSQRVLCRKGKGKDIELSDEFFVNDGFTSKLTRIKIQMVQSRSENEPERKETRSKIDEDRKHEVDAAIVRIMKARKQIQHNNLIAEVTEQLKHRFMPSPQLIKQRTESLIERDYLARDTADHRMYSYVA</sequence>
<evidence type="ECO:0000313" key="10">
    <source>
        <dbReference type="Proteomes" id="UP000218231"/>
    </source>
</evidence>
<dbReference type="EMBL" id="LIAE01006457">
    <property type="protein sequence ID" value="PAV89355.1"/>
    <property type="molecule type" value="Genomic_DNA"/>
</dbReference>
<dbReference type="Gene3D" id="1.20.1310.10">
    <property type="entry name" value="Cullin Repeats"/>
    <property type="match status" value="3"/>
</dbReference>
<dbReference type="FunFam" id="1.10.10.10:FF:000091">
    <property type="entry name" value="Cullin 3"/>
    <property type="match status" value="1"/>
</dbReference>
<keyword evidence="3" id="KW-0833">Ubl conjugation pathway</keyword>
<dbReference type="Pfam" id="PF10557">
    <property type="entry name" value="Cullin_Nedd8"/>
    <property type="match status" value="1"/>
</dbReference>
<dbReference type="InterPro" id="IPR036317">
    <property type="entry name" value="Cullin_homology_sf"/>
</dbReference>
<dbReference type="SUPFAM" id="SSF46785">
    <property type="entry name" value="Winged helix' DNA-binding domain"/>
    <property type="match status" value="1"/>
</dbReference>
<feature type="region of interest" description="Disordered" evidence="7">
    <location>
        <begin position="632"/>
        <end position="652"/>
    </location>
</feature>
<dbReference type="InterPro" id="IPR001373">
    <property type="entry name" value="Cullin_N"/>
</dbReference>
<protein>
    <recommendedName>
        <fullName evidence="8">Cullin family profile domain-containing protein</fullName>
    </recommendedName>
</protein>
<evidence type="ECO:0000259" key="8">
    <source>
        <dbReference type="PROSITE" id="PS50069"/>
    </source>
</evidence>
<dbReference type="Proteomes" id="UP000218231">
    <property type="component" value="Unassembled WGS sequence"/>
</dbReference>
<dbReference type="InterPro" id="IPR016158">
    <property type="entry name" value="Cullin_homology"/>
</dbReference>
<keyword evidence="2" id="KW-1017">Isopeptide bond</keyword>
<dbReference type="GO" id="GO:0031625">
    <property type="term" value="F:ubiquitin protein ligase binding"/>
    <property type="evidence" value="ECO:0007669"/>
    <property type="project" value="InterPro"/>
</dbReference>
<dbReference type="InterPro" id="IPR036390">
    <property type="entry name" value="WH_DNA-bd_sf"/>
</dbReference>
<accession>A0A2A2LTJ4</accession>
<keyword evidence="4" id="KW-0832">Ubl conjugation</keyword>
<dbReference type="PANTHER" id="PTHR11932">
    <property type="entry name" value="CULLIN"/>
    <property type="match status" value="1"/>
</dbReference>
<evidence type="ECO:0000313" key="9">
    <source>
        <dbReference type="EMBL" id="PAV89355.1"/>
    </source>
</evidence>
<evidence type="ECO:0000256" key="6">
    <source>
        <dbReference type="RuleBase" id="RU003829"/>
    </source>
</evidence>
<feature type="compositionally biased region" description="Basic and acidic residues" evidence="7">
    <location>
        <begin position="636"/>
        <end position="652"/>
    </location>
</feature>
<evidence type="ECO:0000256" key="5">
    <source>
        <dbReference type="PROSITE-ProRule" id="PRU00330"/>
    </source>
</evidence>
<dbReference type="STRING" id="2018661.A0A2A2LTJ4"/>
<dbReference type="AlphaFoldDB" id="A0A2A2LTJ4"/>
<proteinExistence type="inferred from homology"/>
<dbReference type="Pfam" id="PF26557">
    <property type="entry name" value="Cullin_AB"/>
    <property type="match status" value="1"/>
</dbReference>
<dbReference type="GO" id="GO:0006511">
    <property type="term" value="P:ubiquitin-dependent protein catabolic process"/>
    <property type="evidence" value="ECO:0007669"/>
    <property type="project" value="InterPro"/>
</dbReference>
<dbReference type="SMART" id="SM00182">
    <property type="entry name" value="CULLIN"/>
    <property type="match status" value="1"/>
</dbReference>
<evidence type="ECO:0000256" key="7">
    <source>
        <dbReference type="SAM" id="MobiDB-lite"/>
    </source>
</evidence>
<dbReference type="OrthoDB" id="27073at2759"/>
<feature type="region of interest" description="Disordered" evidence="7">
    <location>
        <begin position="518"/>
        <end position="539"/>
    </location>
</feature>
<evidence type="ECO:0000256" key="1">
    <source>
        <dbReference type="ARBA" id="ARBA00006019"/>
    </source>
</evidence>
<evidence type="ECO:0000256" key="2">
    <source>
        <dbReference type="ARBA" id="ARBA00022499"/>
    </source>
</evidence>
<reference evidence="9 10" key="1">
    <citation type="journal article" date="2017" name="Curr. Biol.">
        <title>Genome architecture and evolution of a unichromosomal asexual nematode.</title>
        <authorList>
            <person name="Fradin H."/>
            <person name="Zegar C."/>
            <person name="Gutwein M."/>
            <person name="Lucas J."/>
            <person name="Kovtun M."/>
            <person name="Corcoran D."/>
            <person name="Baugh L.R."/>
            <person name="Kiontke K."/>
            <person name="Gunsalus K."/>
            <person name="Fitch D.H."/>
            <person name="Piano F."/>
        </authorList>
    </citation>
    <scope>NUCLEOTIDE SEQUENCE [LARGE SCALE GENOMIC DNA]</scope>
    <source>
        <strain evidence="9">PF1309</strain>
    </source>
</reference>
<dbReference type="InterPro" id="IPR019559">
    <property type="entry name" value="Cullin_neddylation_domain"/>
</dbReference>
<dbReference type="FunFam" id="1.20.1310.10:FF:000006">
    <property type="entry name" value="Cullin 3"/>
    <property type="match status" value="1"/>
</dbReference>
<feature type="domain" description="Cullin family profile" evidence="8">
    <location>
        <begin position="326"/>
        <end position="590"/>
    </location>
</feature>
<organism evidence="9 10">
    <name type="scientific">Diploscapter pachys</name>
    <dbReference type="NCBI Taxonomy" id="2018661"/>
    <lineage>
        <taxon>Eukaryota</taxon>
        <taxon>Metazoa</taxon>
        <taxon>Ecdysozoa</taxon>
        <taxon>Nematoda</taxon>
        <taxon>Chromadorea</taxon>
        <taxon>Rhabditida</taxon>
        <taxon>Rhabditina</taxon>
        <taxon>Rhabditomorpha</taxon>
        <taxon>Rhabditoidea</taxon>
        <taxon>Rhabditidae</taxon>
        <taxon>Diploscapter</taxon>
    </lineage>
</organism>
<dbReference type="FunFam" id="1.20.1310.10:FF:000002">
    <property type="entry name" value="cullin-3 isoform X1"/>
    <property type="match status" value="1"/>
</dbReference>
<dbReference type="Gene3D" id="1.10.10.10">
    <property type="entry name" value="Winged helix-like DNA-binding domain superfamily/Winged helix DNA-binding domain"/>
    <property type="match status" value="1"/>
</dbReference>
<dbReference type="InterPro" id="IPR016159">
    <property type="entry name" value="Cullin_repeat-like_dom_sf"/>
</dbReference>
<dbReference type="Pfam" id="PF00888">
    <property type="entry name" value="Cullin"/>
    <property type="match status" value="2"/>
</dbReference>
<dbReference type="PROSITE" id="PS50069">
    <property type="entry name" value="CULLIN_2"/>
    <property type="match status" value="1"/>
</dbReference>
<gene>
    <name evidence="9" type="ORF">WR25_05585</name>
</gene>
<dbReference type="SMART" id="SM00884">
    <property type="entry name" value="Cullin_Nedd8"/>
    <property type="match status" value="1"/>
</dbReference>
<dbReference type="InterPro" id="IPR045093">
    <property type="entry name" value="Cullin"/>
</dbReference>
<comment type="caution">
    <text evidence="9">The sequence shown here is derived from an EMBL/GenBank/DDBJ whole genome shotgun (WGS) entry which is preliminary data.</text>
</comment>